<comment type="caution">
    <text evidence="5">The sequence shown here is derived from an EMBL/GenBank/DDBJ whole genome shotgun (WGS) entry which is preliminary data.</text>
</comment>
<evidence type="ECO:0000256" key="2">
    <source>
        <dbReference type="ARBA" id="ARBA00022840"/>
    </source>
</evidence>
<sequence length="181" mass="18660">MACRVAARDVDLHLSVPAGRRLAIVGPNGAGKSTALSLLAGHLRPDSGEVRLDGRVSARPAPTCPPTAAAWWLSSSVPACCPTCRPWTTSRTAHAPVASAGGPRSTVPAPSSRPWGAATSPTAGRTSCPAGRRSASPWPGPSPWIRSSSCSMSPWPPSTWRSPPRSGVSSLIGSPDGPWSW</sequence>
<evidence type="ECO:0000256" key="3">
    <source>
        <dbReference type="SAM" id="MobiDB-lite"/>
    </source>
</evidence>
<dbReference type="InterPro" id="IPR003439">
    <property type="entry name" value="ABC_transporter-like_ATP-bd"/>
</dbReference>
<evidence type="ECO:0000313" key="5">
    <source>
        <dbReference type="EMBL" id="RBA38216.1"/>
    </source>
</evidence>
<dbReference type="SUPFAM" id="SSF52540">
    <property type="entry name" value="P-loop containing nucleoside triphosphate hydrolases"/>
    <property type="match status" value="1"/>
</dbReference>
<dbReference type="EMBL" id="QNTT01000010">
    <property type="protein sequence ID" value="RBA38216.1"/>
    <property type="molecule type" value="Genomic_DNA"/>
</dbReference>
<dbReference type="Pfam" id="PF00005">
    <property type="entry name" value="ABC_tran"/>
    <property type="match status" value="1"/>
</dbReference>
<evidence type="ECO:0000313" key="6">
    <source>
        <dbReference type="Proteomes" id="UP000252187"/>
    </source>
</evidence>
<dbReference type="Gene3D" id="3.40.50.300">
    <property type="entry name" value="P-loop containing nucleotide triphosphate hydrolases"/>
    <property type="match status" value="1"/>
</dbReference>
<dbReference type="AlphaFoldDB" id="A0A365PBV0"/>
<keyword evidence="1" id="KW-0547">Nucleotide-binding</keyword>
<organism evidence="5 6">
    <name type="scientific">Dietzia maris</name>
    <dbReference type="NCBI Taxonomy" id="37915"/>
    <lineage>
        <taxon>Bacteria</taxon>
        <taxon>Bacillati</taxon>
        <taxon>Actinomycetota</taxon>
        <taxon>Actinomycetes</taxon>
        <taxon>Mycobacteriales</taxon>
        <taxon>Dietziaceae</taxon>
        <taxon>Dietzia</taxon>
    </lineage>
</organism>
<dbReference type="Proteomes" id="UP000252187">
    <property type="component" value="Unassembled WGS sequence"/>
</dbReference>
<keyword evidence="2" id="KW-0067">ATP-binding</keyword>
<dbReference type="PANTHER" id="PTHR43158">
    <property type="entry name" value="SKFA PEPTIDE EXPORT ATP-BINDING PROTEIN SKFE"/>
    <property type="match status" value="1"/>
</dbReference>
<proteinExistence type="predicted"/>
<name>A0A365PBV0_9ACTN</name>
<feature type="region of interest" description="Disordered" evidence="3">
    <location>
        <begin position="94"/>
        <end position="181"/>
    </location>
</feature>
<accession>A0A365PBV0</accession>
<reference evidence="5 6" key="1">
    <citation type="submission" date="2018-06" db="EMBL/GenBank/DDBJ databases">
        <title>Whole genome sequencing of four bacterial strains from South Shetland trench revealing bio-synthetic gene clusters.</title>
        <authorList>
            <person name="Abdel-Mageed W.M."/>
            <person name="Lehri B."/>
            <person name="Jarmusch S.A."/>
            <person name="Miranda K."/>
            <person name="Goodfellow M."/>
            <person name="Jaspars M."/>
            <person name="Karlyshev A.V."/>
        </authorList>
    </citation>
    <scope>NUCLEOTIDE SEQUENCE [LARGE SCALE GENOMIC DNA]</scope>
    <source>
        <strain evidence="5 6">SST1</strain>
    </source>
</reference>
<gene>
    <name evidence="5" type="ORF">DQ226_05725</name>
</gene>
<feature type="domain" description="ABC transporter" evidence="4">
    <location>
        <begin position="11"/>
        <end position="59"/>
    </location>
</feature>
<dbReference type="GO" id="GO:0005524">
    <property type="term" value="F:ATP binding"/>
    <property type="evidence" value="ECO:0007669"/>
    <property type="project" value="UniProtKB-KW"/>
</dbReference>
<feature type="compositionally biased region" description="Low complexity" evidence="3">
    <location>
        <begin position="143"/>
        <end position="166"/>
    </location>
</feature>
<evidence type="ECO:0000259" key="4">
    <source>
        <dbReference type="Pfam" id="PF00005"/>
    </source>
</evidence>
<dbReference type="GO" id="GO:0016887">
    <property type="term" value="F:ATP hydrolysis activity"/>
    <property type="evidence" value="ECO:0007669"/>
    <property type="project" value="InterPro"/>
</dbReference>
<dbReference type="InterPro" id="IPR027417">
    <property type="entry name" value="P-loop_NTPase"/>
</dbReference>
<evidence type="ECO:0000256" key="1">
    <source>
        <dbReference type="ARBA" id="ARBA00022741"/>
    </source>
</evidence>
<dbReference type="PANTHER" id="PTHR43158:SF2">
    <property type="entry name" value="SKFA PEPTIDE EXPORT ATP-BINDING PROTEIN SKFE"/>
    <property type="match status" value="1"/>
</dbReference>
<protein>
    <recommendedName>
        <fullName evidence="4">ABC transporter domain-containing protein</fullName>
    </recommendedName>
</protein>